<proteinExistence type="predicted"/>
<sequence>MDVISVAINDTRVAFCKASVISLQKFNDYFTAACMPRRERAPFQMRVYIGAAR</sequence>
<accession>A0ABS8K6C1</accession>
<dbReference type="RefSeq" id="WP_230513664.1">
    <property type="nucleotide sequence ID" value="NZ_JAJITD010000028.1"/>
</dbReference>
<name>A0ABS8K6C1_9BURK</name>
<reference evidence="1 2" key="1">
    <citation type="submission" date="2021-11" db="EMBL/GenBank/DDBJ databases">
        <authorList>
            <person name="Oh E.-T."/>
            <person name="Kim S.-B."/>
        </authorList>
    </citation>
    <scope>NUCLEOTIDE SEQUENCE [LARGE SCALE GENOMIC DNA]</scope>
    <source>
        <strain evidence="1 2">MMS20-SJTR3</strain>
    </source>
</reference>
<dbReference type="EMBL" id="JAJITD010000028">
    <property type="protein sequence ID" value="MCC8397408.1"/>
    <property type="molecule type" value="Genomic_DNA"/>
</dbReference>
<gene>
    <name evidence="1" type="ORF">LJ656_33130</name>
</gene>
<organism evidence="1 2">
    <name type="scientific">Paraburkholderia sejongensis</name>
    <dbReference type="NCBI Taxonomy" id="2886946"/>
    <lineage>
        <taxon>Bacteria</taxon>
        <taxon>Pseudomonadati</taxon>
        <taxon>Pseudomonadota</taxon>
        <taxon>Betaproteobacteria</taxon>
        <taxon>Burkholderiales</taxon>
        <taxon>Burkholderiaceae</taxon>
        <taxon>Paraburkholderia</taxon>
    </lineage>
</organism>
<protein>
    <submittedName>
        <fullName evidence="1">Uncharacterized protein</fullName>
    </submittedName>
</protein>
<evidence type="ECO:0000313" key="1">
    <source>
        <dbReference type="EMBL" id="MCC8397408.1"/>
    </source>
</evidence>
<comment type="caution">
    <text evidence="1">The sequence shown here is derived from an EMBL/GenBank/DDBJ whole genome shotgun (WGS) entry which is preliminary data.</text>
</comment>
<dbReference type="Proteomes" id="UP001431019">
    <property type="component" value="Unassembled WGS sequence"/>
</dbReference>
<keyword evidence="2" id="KW-1185">Reference proteome</keyword>
<evidence type="ECO:0000313" key="2">
    <source>
        <dbReference type="Proteomes" id="UP001431019"/>
    </source>
</evidence>